<reference evidence="2" key="1">
    <citation type="submission" date="2017-10" db="EMBL/GenBank/DDBJ databases">
        <title>Campylobacter species from seals.</title>
        <authorList>
            <person name="Gilbert M.J."/>
            <person name="Zomer A.L."/>
            <person name="Timmerman A.J."/>
            <person name="Duim B."/>
            <person name="Wagenaar J.A."/>
        </authorList>
    </citation>
    <scope>NUCLEOTIDE SEQUENCE [LARGE SCALE GENOMIC DNA]</scope>
    <source>
        <strain evidence="2">17S00004-5</strain>
    </source>
</reference>
<evidence type="ECO:0000313" key="1">
    <source>
        <dbReference type="EMBL" id="PSM51679.1"/>
    </source>
</evidence>
<sequence length="111" mass="13161">MGKIDEKSQRVKYIRALERFVKSAINLLKREDFDKELFEARVFKNLEVLKKVEPAHLDQPYTKALENFASSISLLKSKDELIKEANLLEKLKTKKSYKKEKHKKRDFNDGY</sequence>
<evidence type="ECO:0000313" key="2">
    <source>
        <dbReference type="Proteomes" id="UP000240535"/>
    </source>
</evidence>
<proteinExistence type="predicted"/>
<keyword evidence="2" id="KW-1185">Reference proteome</keyword>
<dbReference type="OrthoDB" id="5362160at2"/>
<dbReference type="EMBL" id="PDHH01000005">
    <property type="protein sequence ID" value="PSM51679.1"/>
    <property type="molecule type" value="Genomic_DNA"/>
</dbReference>
<organism evidence="1 2">
    <name type="scientific">Campylobacter blaseri</name>
    <dbReference type="NCBI Taxonomy" id="2042961"/>
    <lineage>
        <taxon>Bacteria</taxon>
        <taxon>Pseudomonadati</taxon>
        <taxon>Campylobacterota</taxon>
        <taxon>Epsilonproteobacteria</taxon>
        <taxon>Campylobacterales</taxon>
        <taxon>Campylobacteraceae</taxon>
        <taxon>Campylobacter</taxon>
    </lineage>
</organism>
<protein>
    <submittedName>
        <fullName evidence="1">Uncharacterized protein</fullName>
    </submittedName>
</protein>
<accession>A0A2P8QZL4</accession>
<name>A0A2P8QZL4_9BACT</name>
<gene>
    <name evidence="1" type="ORF">CQ405_05980</name>
</gene>
<dbReference type="AlphaFoldDB" id="A0A2P8QZL4"/>
<comment type="caution">
    <text evidence="1">The sequence shown here is derived from an EMBL/GenBank/DDBJ whole genome shotgun (WGS) entry which is preliminary data.</text>
</comment>
<dbReference type="Proteomes" id="UP000240535">
    <property type="component" value="Unassembled WGS sequence"/>
</dbReference>
<dbReference type="RefSeq" id="WP_106871697.1">
    <property type="nucleotide sequence ID" value="NZ_CP053841.1"/>
</dbReference>